<evidence type="ECO:0008006" key="4">
    <source>
        <dbReference type="Google" id="ProtNLM"/>
    </source>
</evidence>
<dbReference type="KEGG" id="phb:HYN04_08375"/>
<dbReference type="EMBL" id="CP029479">
    <property type="protein sequence ID" value="AWM77777.1"/>
    <property type="molecule type" value="Genomic_DNA"/>
</dbReference>
<evidence type="ECO:0000313" key="3">
    <source>
        <dbReference type="Proteomes" id="UP000247763"/>
    </source>
</evidence>
<gene>
    <name evidence="2" type="ORF">HYN04_08375</name>
</gene>
<sequence>MPLHRLIRLSATLAFGLVLQACAGKAPPSLALMPAPEAFDSGAFDRAADDRPVGEIPDGGLLYATGRKKSEGNAPGDFYTTERSLVVHLGEARVSVSNPSITWRQARDMALLKTQSKEYPIVVSGVTEYGVLDRSLTPYVDAGQQAAPPAEATARFAAEVNRRLERTRQKDVYIYVHGYKVTFDNPVLVAAEMWHFMGYEGVFIAYSWPATPQATAYVGDVDTAMGMARNLRELVHMIETETNAERIHIIGYSAGTRLVSRTLEQMALINRGQPADGPRYGSKLENVFLISSDVDRSVFGAYMADGILDVSRHLIIYVSKKDEALRISEEITGHQRLGEALDPDKVPSALAGLLKDRRDRISYIDVSDAPEIEAGNGHGYFRGSPWVSSDLMMKLMYRLPPEVRGLVRDPSTGILSFPADYDQRMRRALQYVSSGRIQEP</sequence>
<feature type="chain" id="PRO_5016384440" description="Alpha/beta hydrolase" evidence="1">
    <location>
        <begin position="24"/>
        <end position="440"/>
    </location>
</feature>
<dbReference type="AlphaFoldDB" id="A0A2Z3HPR9"/>
<dbReference type="Gene3D" id="3.40.50.1820">
    <property type="entry name" value="alpha/beta hydrolase"/>
    <property type="match status" value="1"/>
</dbReference>
<dbReference type="SUPFAM" id="SSF53474">
    <property type="entry name" value="alpha/beta-Hydrolases"/>
    <property type="match status" value="1"/>
</dbReference>
<evidence type="ECO:0000256" key="1">
    <source>
        <dbReference type="SAM" id="SignalP"/>
    </source>
</evidence>
<dbReference type="Pfam" id="PF05990">
    <property type="entry name" value="DUF900"/>
    <property type="match status" value="1"/>
</dbReference>
<dbReference type="InterPro" id="IPR010297">
    <property type="entry name" value="DUF900_hydrolase"/>
</dbReference>
<accession>A0A2Z3HPR9</accession>
<name>A0A2Z3HPR9_9CAUL</name>
<dbReference type="OrthoDB" id="9797755at2"/>
<organism evidence="2 3">
    <name type="scientific">Phenylobacterium parvum</name>
    <dbReference type="NCBI Taxonomy" id="2201350"/>
    <lineage>
        <taxon>Bacteria</taxon>
        <taxon>Pseudomonadati</taxon>
        <taxon>Pseudomonadota</taxon>
        <taxon>Alphaproteobacteria</taxon>
        <taxon>Caulobacterales</taxon>
        <taxon>Caulobacteraceae</taxon>
        <taxon>Phenylobacterium</taxon>
    </lineage>
</organism>
<evidence type="ECO:0000313" key="2">
    <source>
        <dbReference type="EMBL" id="AWM77777.1"/>
    </source>
</evidence>
<keyword evidence="1" id="KW-0732">Signal</keyword>
<proteinExistence type="predicted"/>
<dbReference type="RefSeq" id="WP_110450344.1">
    <property type="nucleotide sequence ID" value="NZ_CP029479.1"/>
</dbReference>
<dbReference type="InterPro" id="IPR029058">
    <property type="entry name" value="AB_hydrolase_fold"/>
</dbReference>
<dbReference type="PANTHER" id="PTHR36513:SF1">
    <property type="entry name" value="TRANSMEMBRANE PROTEIN"/>
    <property type="match status" value="1"/>
</dbReference>
<protein>
    <recommendedName>
        <fullName evidence="4">Alpha/beta hydrolase</fullName>
    </recommendedName>
</protein>
<keyword evidence="3" id="KW-1185">Reference proteome</keyword>
<dbReference type="Proteomes" id="UP000247763">
    <property type="component" value="Chromosome"/>
</dbReference>
<reference evidence="3" key="1">
    <citation type="submission" date="2018-05" db="EMBL/GenBank/DDBJ databases">
        <title>Genome sequencing of Phenylobacterium sp. HYN0004.</title>
        <authorList>
            <person name="Yi H."/>
            <person name="Baek C."/>
        </authorList>
    </citation>
    <scope>NUCLEOTIDE SEQUENCE [LARGE SCALE GENOMIC DNA]</scope>
    <source>
        <strain evidence="3">HYN0004</strain>
    </source>
</reference>
<feature type="signal peptide" evidence="1">
    <location>
        <begin position="1"/>
        <end position="23"/>
    </location>
</feature>
<dbReference type="PANTHER" id="PTHR36513">
    <property type="entry name" value="ABC TRANSMEMBRANE TYPE-1 DOMAIN-CONTAINING PROTEIN"/>
    <property type="match status" value="1"/>
</dbReference>
<dbReference type="PROSITE" id="PS51257">
    <property type="entry name" value="PROKAR_LIPOPROTEIN"/>
    <property type="match status" value="1"/>
</dbReference>